<evidence type="ECO:0000256" key="3">
    <source>
        <dbReference type="ARBA" id="ARBA00022516"/>
    </source>
</evidence>
<comment type="domain">
    <text evidence="13">The histidine box domains are involved in binding the catalytic metal ions.</text>
</comment>
<keyword evidence="6" id="KW-0276">Fatty acid metabolism</keyword>
<dbReference type="PROSITE" id="PS00476">
    <property type="entry name" value="FATTY_ACID_DESATUR_1"/>
    <property type="match status" value="1"/>
</dbReference>
<evidence type="ECO:0000256" key="1">
    <source>
        <dbReference type="ARBA" id="ARBA00004141"/>
    </source>
</evidence>
<keyword evidence="4 13" id="KW-0812">Transmembrane</keyword>
<evidence type="ECO:0000256" key="12">
    <source>
        <dbReference type="ARBA" id="ARBA00023160"/>
    </source>
</evidence>
<dbReference type="GO" id="GO:0005789">
    <property type="term" value="C:endoplasmic reticulum membrane"/>
    <property type="evidence" value="ECO:0007669"/>
    <property type="project" value="TreeGrafter"/>
</dbReference>
<name>A0A437BUS7_CHISP</name>
<evidence type="ECO:0000256" key="8">
    <source>
        <dbReference type="ARBA" id="ARBA00023002"/>
    </source>
</evidence>
<dbReference type="SMR" id="A0A437BUS7"/>
<keyword evidence="7" id="KW-1133">Transmembrane helix</keyword>
<proteinExistence type="evidence at transcript level"/>
<organism evidence="15">
    <name type="scientific">Chilo suppressalis</name>
    <name type="common">Asiatic rice borer moth</name>
    <dbReference type="NCBI Taxonomy" id="168631"/>
    <lineage>
        <taxon>Eukaryota</taxon>
        <taxon>Metazoa</taxon>
        <taxon>Ecdysozoa</taxon>
        <taxon>Arthropoda</taxon>
        <taxon>Hexapoda</taxon>
        <taxon>Insecta</taxon>
        <taxon>Pterygota</taxon>
        <taxon>Neoptera</taxon>
        <taxon>Endopterygota</taxon>
        <taxon>Lepidoptera</taxon>
        <taxon>Glossata</taxon>
        <taxon>Ditrysia</taxon>
        <taxon>Pyraloidea</taxon>
        <taxon>Crambidae</taxon>
        <taxon>Crambinae</taxon>
        <taxon>Chilo</taxon>
    </lineage>
</organism>
<sequence>MAPNSIQNDEGLGVEVQPESLTPPKLTQIRHKILYVNLTYFLYWHLAAPYGIYLCFTSVKWETIIFGFVVFLAAELGVTAGAHRLWSHKSYKAKRPLEIILMLFNSMAFQNSIIHWARDHRLHHKYCDTDADPYNASRGFFYSHVGWLLTKKNKEVLKRGKTIDASDLFNNPVLQFQKKYAIPVFALCCFILPTAIPMYVWGETLNNSWHANLLRYTINLNVTFLVNSAAHIWGYRPYDKSIYPAQNVYVSLVTLGEGFHNYHHVFPWDYKTAELGNNKLNVTTWFINFFTKLGWAYDLKTVSNEIVRARAMRTGDGKDLWGWNDKDITDMDKEHTDILYSKTED</sequence>
<keyword evidence="9" id="KW-0408">Iron</keyword>
<dbReference type="EMBL" id="MN453822">
    <property type="protein sequence ID" value="QGA89354.1"/>
    <property type="molecule type" value="mRNA"/>
</dbReference>
<comment type="subcellular location">
    <subcellularLocation>
        <location evidence="1">Membrane</location>
        <topology evidence="1">Multi-pass membrane protein</topology>
    </subcellularLocation>
</comment>
<dbReference type="PRINTS" id="PR00075">
    <property type="entry name" value="FACDDSATRASE"/>
</dbReference>
<reference evidence="15" key="1">
    <citation type="submission" date="2019-09" db="EMBL/GenBank/DDBJ databases">
        <authorList>
            <person name="Xia Y."/>
            <person name="Dong S."/>
            <person name="Zhang Y."/>
        </authorList>
    </citation>
    <scope>NUCLEOTIDE SEQUENCE</scope>
</reference>
<protein>
    <submittedName>
        <fullName evidence="15">Fatty acyl CoA desaturase</fullName>
    </submittedName>
</protein>
<dbReference type="CDD" id="cd03505">
    <property type="entry name" value="Delta9-FADS-like"/>
    <property type="match status" value="1"/>
</dbReference>
<dbReference type="PANTHER" id="PTHR11351">
    <property type="entry name" value="ACYL-COA DESATURASE"/>
    <property type="match status" value="1"/>
</dbReference>
<evidence type="ECO:0000256" key="7">
    <source>
        <dbReference type="ARBA" id="ARBA00022989"/>
    </source>
</evidence>
<keyword evidence="8 13" id="KW-0560">Oxidoreductase</keyword>
<feature type="domain" description="Fatty acid desaturase" evidence="14">
    <location>
        <begin position="66"/>
        <end position="267"/>
    </location>
</feature>
<evidence type="ECO:0000256" key="9">
    <source>
        <dbReference type="ARBA" id="ARBA00023004"/>
    </source>
</evidence>
<keyword evidence="5" id="KW-0479">Metal-binding</keyword>
<dbReference type="STRING" id="168631.A0A437BUS7"/>
<dbReference type="InterPro" id="IPR015876">
    <property type="entry name" value="Acyl-CoA_DS"/>
</dbReference>
<dbReference type="AlphaFoldDB" id="A0A437BUS7"/>
<dbReference type="GO" id="GO:0005506">
    <property type="term" value="F:iron ion binding"/>
    <property type="evidence" value="ECO:0007669"/>
    <property type="project" value="TreeGrafter"/>
</dbReference>
<evidence type="ECO:0000256" key="6">
    <source>
        <dbReference type="ARBA" id="ARBA00022832"/>
    </source>
</evidence>
<evidence type="ECO:0000256" key="2">
    <source>
        <dbReference type="ARBA" id="ARBA00009295"/>
    </source>
</evidence>
<comment type="cofactor">
    <cofactor evidence="13">
        <name>Fe(2+)</name>
        <dbReference type="ChEBI" id="CHEBI:29033"/>
    </cofactor>
</comment>
<dbReference type="PANTHER" id="PTHR11351:SF31">
    <property type="entry name" value="DESATURASE 1, ISOFORM A-RELATED"/>
    <property type="match status" value="1"/>
</dbReference>
<evidence type="ECO:0000256" key="11">
    <source>
        <dbReference type="ARBA" id="ARBA00023136"/>
    </source>
</evidence>
<dbReference type="GO" id="GO:0004768">
    <property type="term" value="F:stearoyl-CoA 9-desaturase activity"/>
    <property type="evidence" value="ECO:0007669"/>
    <property type="project" value="TreeGrafter"/>
</dbReference>
<dbReference type="GO" id="GO:0006636">
    <property type="term" value="P:unsaturated fatty acid biosynthetic process"/>
    <property type="evidence" value="ECO:0007669"/>
    <property type="project" value="TreeGrafter"/>
</dbReference>
<keyword evidence="11" id="KW-0472">Membrane</keyword>
<dbReference type="OrthoDB" id="10260134at2759"/>
<accession>A0A437BUS7</accession>
<evidence type="ECO:0000256" key="4">
    <source>
        <dbReference type="ARBA" id="ARBA00022692"/>
    </source>
</evidence>
<evidence type="ECO:0000256" key="13">
    <source>
        <dbReference type="RuleBase" id="RU000581"/>
    </source>
</evidence>
<keyword evidence="3 13" id="KW-0444">Lipid biosynthesis</keyword>
<evidence type="ECO:0000256" key="10">
    <source>
        <dbReference type="ARBA" id="ARBA00023098"/>
    </source>
</evidence>
<evidence type="ECO:0000313" key="15">
    <source>
        <dbReference type="EMBL" id="QGA89354.1"/>
    </source>
</evidence>
<evidence type="ECO:0000259" key="14">
    <source>
        <dbReference type="Pfam" id="PF00487"/>
    </source>
</evidence>
<keyword evidence="10" id="KW-0443">Lipid metabolism</keyword>
<evidence type="ECO:0000256" key="5">
    <source>
        <dbReference type="ARBA" id="ARBA00022723"/>
    </source>
</evidence>
<keyword evidence="12 13" id="KW-0275">Fatty acid biosynthesis</keyword>
<comment type="similarity">
    <text evidence="2 13">Belongs to the fatty acid desaturase type 1 family.</text>
</comment>
<dbReference type="InterPro" id="IPR005804">
    <property type="entry name" value="FA_desaturase_dom"/>
</dbReference>
<dbReference type="Pfam" id="PF00487">
    <property type="entry name" value="FA_desaturase"/>
    <property type="match status" value="1"/>
</dbReference>
<dbReference type="InterPro" id="IPR001522">
    <property type="entry name" value="FADS-1_CS"/>
</dbReference>